<evidence type="ECO:0000313" key="3">
    <source>
        <dbReference type="EMBL" id="QQP14992.1"/>
    </source>
</evidence>
<keyword evidence="4" id="KW-1185">Reference proteome</keyword>
<proteinExistence type="predicted"/>
<dbReference type="SMART" id="SM00530">
    <property type="entry name" value="HTH_XRE"/>
    <property type="match status" value="1"/>
</dbReference>
<dbReference type="SUPFAM" id="SSF48452">
    <property type="entry name" value="TPR-like"/>
    <property type="match status" value="1"/>
</dbReference>
<feature type="domain" description="HTH cro/C1-type" evidence="2">
    <location>
        <begin position="10"/>
        <end position="64"/>
    </location>
</feature>
<dbReference type="InterPro" id="IPR011990">
    <property type="entry name" value="TPR-like_helical_dom_sf"/>
</dbReference>
<organism evidence="3 4">
    <name type="scientific">Lysinibacillus agricola</name>
    <dbReference type="NCBI Taxonomy" id="2590012"/>
    <lineage>
        <taxon>Bacteria</taxon>
        <taxon>Bacillati</taxon>
        <taxon>Bacillota</taxon>
        <taxon>Bacilli</taxon>
        <taxon>Bacillales</taxon>
        <taxon>Bacillaceae</taxon>
        <taxon>Lysinibacillus</taxon>
    </lineage>
</organism>
<evidence type="ECO:0000256" key="1">
    <source>
        <dbReference type="ARBA" id="ARBA00023125"/>
    </source>
</evidence>
<dbReference type="Proteomes" id="UP000596049">
    <property type="component" value="Chromosome"/>
</dbReference>
<dbReference type="Gene3D" id="1.10.260.40">
    <property type="entry name" value="lambda repressor-like DNA-binding domains"/>
    <property type="match status" value="1"/>
</dbReference>
<sequence>MREISIAKVITVKRKEKGITQDKLAEYIGVSKASVSKWETAQSYPDITLLPQLATYFNISIDELIGYLPQMTKEDIKKTYQRLAEDFSNKPFDDVLDHCRVIIKKYFSCFPLLLQMAKLFVNHFVLATEKEKQEALLQEAIDLCIRIKKESDDIWIAKQANSMEALCHIILNQPVEALELLDETMKPPISDNFLLSKVYQMTGNIEKAKEALQVSLYQHLHGLLAPAQSYLLLVANRPEKFEQALVRFIEISKIFEVEKLDPNLVSLLYLAAAQGYMMQNKPEKALEMLEKYTYICTNVLLPYKLKGDSLFDSIENWLKDYDIEPPRDEKIVKESIVQSVVETPAFFPLHNEPKFKSIVEKLKAQI</sequence>
<dbReference type="PANTHER" id="PTHR46558">
    <property type="entry name" value="TRACRIPTIONAL REGULATORY PROTEIN-RELATED-RELATED"/>
    <property type="match status" value="1"/>
</dbReference>
<dbReference type="InterPro" id="IPR001387">
    <property type="entry name" value="Cro/C1-type_HTH"/>
</dbReference>
<protein>
    <submittedName>
        <fullName evidence="3">Helix-turn-helix transcriptional regulator</fullName>
    </submittedName>
</protein>
<dbReference type="EMBL" id="CP067341">
    <property type="protein sequence ID" value="QQP14992.1"/>
    <property type="molecule type" value="Genomic_DNA"/>
</dbReference>
<accession>A0ABX7AZS9</accession>
<dbReference type="InterPro" id="IPR010982">
    <property type="entry name" value="Lambda_DNA-bd_dom_sf"/>
</dbReference>
<gene>
    <name evidence="3" type="ORF">FJQ98_15475</name>
</gene>
<keyword evidence="1" id="KW-0238">DNA-binding</keyword>
<dbReference type="Pfam" id="PF01381">
    <property type="entry name" value="HTH_3"/>
    <property type="match status" value="1"/>
</dbReference>
<dbReference type="Gene3D" id="1.25.40.10">
    <property type="entry name" value="Tetratricopeptide repeat domain"/>
    <property type="match status" value="1"/>
</dbReference>
<dbReference type="PANTHER" id="PTHR46558:SF11">
    <property type="entry name" value="HTH-TYPE TRANSCRIPTIONAL REGULATOR XRE"/>
    <property type="match status" value="1"/>
</dbReference>
<dbReference type="SUPFAM" id="SSF47413">
    <property type="entry name" value="lambda repressor-like DNA-binding domains"/>
    <property type="match status" value="1"/>
</dbReference>
<evidence type="ECO:0000259" key="2">
    <source>
        <dbReference type="PROSITE" id="PS50943"/>
    </source>
</evidence>
<dbReference type="PROSITE" id="PS50943">
    <property type="entry name" value="HTH_CROC1"/>
    <property type="match status" value="1"/>
</dbReference>
<dbReference type="CDD" id="cd00093">
    <property type="entry name" value="HTH_XRE"/>
    <property type="match status" value="1"/>
</dbReference>
<dbReference type="RefSeq" id="WP_201406730.1">
    <property type="nucleotide sequence ID" value="NZ_CP067341.1"/>
</dbReference>
<name>A0ABX7AZS9_9BACI</name>
<reference evidence="3 4" key="1">
    <citation type="submission" date="2020-01" db="EMBL/GenBank/DDBJ databases">
        <authorList>
            <person name="Liu G."/>
            <person name="Liu B."/>
        </authorList>
    </citation>
    <scope>NUCLEOTIDE SEQUENCE [LARGE SCALE GENOMIC DNA]</scope>
    <source>
        <strain evidence="3 4">FJAT-51161</strain>
    </source>
</reference>
<evidence type="ECO:0000313" key="4">
    <source>
        <dbReference type="Proteomes" id="UP000596049"/>
    </source>
</evidence>